<comment type="caution">
    <text evidence="7">The sequence shown here is derived from an EMBL/GenBank/DDBJ whole genome shotgun (WGS) entry which is preliminary data.</text>
</comment>
<organism evidence="7 8">
    <name type="scientific">Cardamine amara subsp. amara</name>
    <dbReference type="NCBI Taxonomy" id="228776"/>
    <lineage>
        <taxon>Eukaryota</taxon>
        <taxon>Viridiplantae</taxon>
        <taxon>Streptophyta</taxon>
        <taxon>Embryophyta</taxon>
        <taxon>Tracheophyta</taxon>
        <taxon>Spermatophyta</taxon>
        <taxon>Magnoliopsida</taxon>
        <taxon>eudicotyledons</taxon>
        <taxon>Gunneridae</taxon>
        <taxon>Pentapetalae</taxon>
        <taxon>rosids</taxon>
        <taxon>malvids</taxon>
        <taxon>Brassicales</taxon>
        <taxon>Brassicaceae</taxon>
        <taxon>Cardamineae</taxon>
        <taxon>Cardamine</taxon>
    </lineage>
</organism>
<keyword evidence="7" id="KW-0808">Transferase</keyword>
<dbReference type="GO" id="GO:0030246">
    <property type="term" value="F:carbohydrate binding"/>
    <property type="evidence" value="ECO:0007669"/>
    <property type="project" value="UniProtKB-KW"/>
</dbReference>
<proteinExistence type="inferred from homology"/>
<dbReference type="GO" id="GO:0016301">
    <property type="term" value="F:kinase activity"/>
    <property type="evidence" value="ECO:0007669"/>
    <property type="project" value="UniProtKB-KW"/>
</dbReference>
<evidence type="ECO:0000256" key="3">
    <source>
        <dbReference type="SAM" id="SignalP"/>
    </source>
</evidence>
<dbReference type="InterPro" id="IPR050258">
    <property type="entry name" value="Leguminous_Lectin"/>
</dbReference>
<evidence type="ECO:0000313" key="6">
    <source>
        <dbReference type="EMBL" id="KAL1203268.1"/>
    </source>
</evidence>
<dbReference type="Gene3D" id="2.60.120.200">
    <property type="match status" value="1"/>
</dbReference>
<dbReference type="Pfam" id="PF00139">
    <property type="entry name" value="Lectin_legB"/>
    <property type="match status" value="1"/>
</dbReference>
<feature type="signal peptide" evidence="3">
    <location>
        <begin position="1"/>
        <end position="20"/>
    </location>
</feature>
<feature type="domain" description="Legume lectin" evidence="4">
    <location>
        <begin position="25"/>
        <end position="148"/>
    </location>
</feature>
<evidence type="ECO:0000313" key="8">
    <source>
        <dbReference type="Proteomes" id="UP001558713"/>
    </source>
</evidence>
<keyword evidence="8" id="KW-1185">Reference proteome</keyword>
<dbReference type="AlphaFoldDB" id="A0ABD1AXD9"/>
<keyword evidence="7" id="KW-0675">Receptor</keyword>
<dbReference type="InterPro" id="IPR001220">
    <property type="entry name" value="Legume_lectin_dom"/>
</dbReference>
<reference evidence="7 8" key="1">
    <citation type="submission" date="2024-04" db="EMBL/GenBank/DDBJ databases">
        <title>Genome assembly C_amara_ONT_v2.</title>
        <authorList>
            <person name="Yant L."/>
            <person name="Moore C."/>
            <person name="Slenker M."/>
        </authorList>
    </citation>
    <scope>NUCLEOTIDE SEQUENCE [LARGE SCALE GENOMIC DNA]</scope>
    <source>
        <tissue evidence="7">Leaf</tissue>
    </source>
</reference>
<dbReference type="PANTHER" id="PTHR32401">
    <property type="entry name" value="CONCANAVALIN A-LIKE LECTIN FAMILY PROTEIN"/>
    <property type="match status" value="1"/>
</dbReference>
<evidence type="ECO:0000256" key="2">
    <source>
        <dbReference type="ARBA" id="ARBA00022734"/>
    </source>
</evidence>
<name>A0ABD1AXD9_CARAN</name>
<dbReference type="SUPFAM" id="SSF49899">
    <property type="entry name" value="Concanavalin A-like lectins/glucanases"/>
    <property type="match status" value="1"/>
</dbReference>
<comment type="similarity">
    <text evidence="1">Belongs to the leguminous lectin family.</text>
</comment>
<keyword evidence="7" id="KW-0418">Kinase</keyword>
<dbReference type="EMBL" id="JBANAX010000691">
    <property type="protein sequence ID" value="KAL1197268.1"/>
    <property type="molecule type" value="Genomic_DNA"/>
</dbReference>
<sequence>MDCRLHLVLIFSCIHLFCLSSQQETRFVYNGFDQADLFIDGLARILPGGLLQLTNATELQIGHAFFMQPFDFGPSSSLSFYTHFVCALVPPKFGADGGHGIAFVVSPSMNLSHALPTQYLGIFNSSTNRTSSSQLLAIELDTVKTSEFRKGSCWD</sequence>
<dbReference type="InterPro" id="IPR013320">
    <property type="entry name" value="ConA-like_dom_sf"/>
</dbReference>
<dbReference type="Proteomes" id="UP001558713">
    <property type="component" value="Unassembled WGS sequence"/>
</dbReference>
<evidence type="ECO:0000256" key="1">
    <source>
        <dbReference type="ARBA" id="ARBA00007606"/>
    </source>
</evidence>
<keyword evidence="2" id="KW-0430">Lectin</keyword>
<keyword evidence="3" id="KW-0732">Signal</keyword>
<evidence type="ECO:0000313" key="5">
    <source>
        <dbReference type="EMBL" id="KAL1197268.1"/>
    </source>
</evidence>
<gene>
    <name evidence="6" type="ORF">V5N11_005509</name>
    <name evidence="7" type="ORF">V5N11_010066</name>
    <name evidence="5" type="ORF">V5N11_022729</name>
</gene>
<dbReference type="EMBL" id="JBANAX010000458">
    <property type="protein sequence ID" value="KAL1208089.1"/>
    <property type="molecule type" value="Genomic_DNA"/>
</dbReference>
<dbReference type="PANTHER" id="PTHR32401:SF60">
    <property type="entry name" value="(RAPE) HYPOTHETICAL PROTEIN"/>
    <property type="match status" value="1"/>
</dbReference>
<dbReference type="EMBL" id="JBANAX010000564">
    <property type="protein sequence ID" value="KAL1203268.1"/>
    <property type="molecule type" value="Genomic_DNA"/>
</dbReference>
<evidence type="ECO:0000313" key="7">
    <source>
        <dbReference type="EMBL" id="KAL1208089.1"/>
    </source>
</evidence>
<protein>
    <submittedName>
        <fullName evidence="7">L-type lectin-domain containing receptor kinase I.3</fullName>
    </submittedName>
</protein>
<feature type="chain" id="PRO_5044723208" evidence="3">
    <location>
        <begin position="21"/>
        <end position="155"/>
    </location>
</feature>
<accession>A0ABD1AXD9</accession>
<evidence type="ECO:0000259" key="4">
    <source>
        <dbReference type="Pfam" id="PF00139"/>
    </source>
</evidence>